<dbReference type="SMART" id="SM00028">
    <property type="entry name" value="TPR"/>
    <property type="match status" value="2"/>
</dbReference>
<dbReference type="AlphaFoldDB" id="A0AA36FN22"/>
<evidence type="ECO:0000256" key="4">
    <source>
        <dbReference type="ARBA" id="ARBA00022803"/>
    </source>
</evidence>
<evidence type="ECO:0000256" key="7">
    <source>
        <dbReference type="SAM" id="MobiDB-lite"/>
    </source>
</evidence>
<dbReference type="GO" id="GO:0034080">
    <property type="term" value="P:CENP-A containing chromatin assembly"/>
    <property type="evidence" value="ECO:0007669"/>
    <property type="project" value="TreeGrafter"/>
</dbReference>
<dbReference type="GO" id="GO:0006335">
    <property type="term" value="P:DNA replication-dependent chromatin assembly"/>
    <property type="evidence" value="ECO:0007669"/>
    <property type="project" value="TreeGrafter"/>
</dbReference>
<feature type="compositionally biased region" description="Polar residues" evidence="7">
    <location>
        <begin position="410"/>
        <end position="421"/>
    </location>
</feature>
<feature type="compositionally biased region" description="Basic and acidic residues" evidence="7">
    <location>
        <begin position="120"/>
        <end position="153"/>
    </location>
</feature>
<evidence type="ECO:0000313" key="8">
    <source>
        <dbReference type="EMBL" id="CAI9739793.1"/>
    </source>
</evidence>
<dbReference type="Pfam" id="PF13424">
    <property type="entry name" value="TPR_12"/>
    <property type="match status" value="1"/>
</dbReference>
<evidence type="ECO:0000256" key="5">
    <source>
        <dbReference type="ARBA" id="ARBA00023242"/>
    </source>
</evidence>
<dbReference type="Gene3D" id="1.25.40.10">
    <property type="entry name" value="Tetratricopeptide repeat domain"/>
    <property type="match status" value="1"/>
</dbReference>
<feature type="compositionally biased region" description="Acidic residues" evidence="7">
    <location>
        <begin position="99"/>
        <end position="119"/>
    </location>
</feature>
<reference evidence="8" key="1">
    <citation type="submission" date="2023-08" db="EMBL/GenBank/DDBJ databases">
        <authorList>
            <person name="Alioto T."/>
            <person name="Alioto T."/>
            <person name="Gomez Garrido J."/>
        </authorList>
    </citation>
    <scope>NUCLEOTIDE SEQUENCE</scope>
</reference>
<feature type="compositionally biased region" description="Low complexity" evidence="7">
    <location>
        <begin position="363"/>
        <end position="384"/>
    </location>
</feature>
<evidence type="ECO:0000256" key="1">
    <source>
        <dbReference type="ARBA" id="ARBA00004123"/>
    </source>
</evidence>
<feature type="coiled-coil region" evidence="6">
    <location>
        <begin position="278"/>
        <end position="305"/>
    </location>
</feature>
<dbReference type="GO" id="GO:0005654">
    <property type="term" value="C:nucleoplasm"/>
    <property type="evidence" value="ECO:0007669"/>
    <property type="project" value="TreeGrafter"/>
</dbReference>
<dbReference type="InterPro" id="IPR019734">
    <property type="entry name" value="TPR_rpt"/>
</dbReference>
<evidence type="ECO:0000256" key="6">
    <source>
        <dbReference type="SAM" id="Coils"/>
    </source>
</evidence>
<dbReference type="PANTHER" id="PTHR15081">
    <property type="entry name" value="NUCLEAR AUTOANTIGENIC SPERM PROTEIN NASP -RELATED"/>
    <property type="match status" value="1"/>
</dbReference>
<sequence length="492" mass="52928">MSSVAEPSSSAASGSPSKERVEVMSKAVNLMGQGKRNLICGDVPMAVTQFEESCQILAKCYGEMAFECAAAYFSYGHALLELARLDSKVIESLEAEAAAAEEEEDDDDDDDEEEGDDGENEKSEKDSEKDDGASSKAASKEDEGTGDEDRTDNSESLSSQDEAVENQEKPEEKDPDEDEHDAGNDVTNLQLAWESLELAKIIYLKRKDKESQLKAAQAYLKLGEVGLETGLYDLAVEDIKECLKIQKEHLNPEEREIAETYYQLGLVHVFASNHDSAVENFKAAISVIEAKIDKLNKSIEHLKDSTETADVETVYNARTEIKELEEIVPDITQKITDTIEEKKTVADLKAFAKKEAAEKMMSSSLMGAGSSSGFAGPSSSSSSGGSSGGAGGDVLGSTTGFSSILPVDPKSSSQPVKTTDISHLVRRKRKPETEESSEDKKQKTESSVDNTSSSSSSKAEQKDSNSDLAPSNKEPATEESKKPGATSTSSTA</sequence>
<comment type="similarity">
    <text evidence="2">Belongs to the NASP family.</text>
</comment>
<feature type="compositionally biased region" description="Gly residues" evidence="7">
    <location>
        <begin position="385"/>
        <end position="394"/>
    </location>
</feature>
<proteinExistence type="inferred from homology"/>
<dbReference type="GO" id="GO:0042393">
    <property type="term" value="F:histone binding"/>
    <property type="evidence" value="ECO:0007669"/>
    <property type="project" value="TreeGrafter"/>
</dbReference>
<evidence type="ECO:0000313" key="9">
    <source>
        <dbReference type="Proteomes" id="UP001162480"/>
    </source>
</evidence>
<dbReference type="InterPro" id="IPR011990">
    <property type="entry name" value="TPR-like_helical_dom_sf"/>
</dbReference>
<evidence type="ECO:0000256" key="2">
    <source>
        <dbReference type="ARBA" id="ARBA00008402"/>
    </source>
</evidence>
<dbReference type="Proteomes" id="UP001162480">
    <property type="component" value="Chromosome 23"/>
</dbReference>
<name>A0AA36FN22_OCTVU</name>
<keyword evidence="5" id="KW-0539">Nucleus</keyword>
<dbReference type="EMBL" id="OX597836">
    <property type="protein sequence ID" value="CAI9739793.1"/>
    <property type="molecule type" value="Genomic_DNA"/>
</dbReference>
<dbReference type="SUPFAM" id="SSF48452">
    <property type="entry name" value="TPR-like"/>
    <property type="match status" value="1"/>
</dbReference>
<feature type="region of interest" description="Disordered" evidence="7">
    <location>
        <begin position="363"/>
        <end position="492"/>
    </location>
</feature>
<accession>A0AA36FN22</accession>
<comment type="subcellular location">
    <subcellularLocation>
        <location evidence="1">Nucleus</location>
    </subcellularLocation>
</comment>
<gene>
    <name evidence="8" type="ORF">OCTVUL_1B016117</name>
</gene>
<dbReference type="InterPro" id="IPR051730">
    <property type="entry name" value="NASP-like"/>
</dbReference>
<dbReference type="PANTHER" id="PTHR15081:SF1">
    <property type="entry name" value="NUCLEAR AUTOANTIGENIC SPERM PROTEIN"/>
    <property type="match status" value="1"/>
</dbReference>
<keyword evidence="9" id="KW-1185">Reference proteome</keyword>
<keyword evidence="3" id="KW-0677">Repeat</keyword>
<protein>
    <submittedName>
        <fullName evidence="8">Autoantigenic sperm isoform X3</fullName>
    </submittedName>
</protein>
<keyword evidence="6" id="KW-0175">Coiled coil</keyword>
<evidence type="ECO:0000256" key="3">
    <source>
        <dbReference type="ARBA" id="ARBA00022737"/>
    </source>
</evidence>
<keyword evidence="4" id="KW-0802">TPR repeat</keyword>
<organism evidence="8 9">
    <name type="scientific">Octopus vulgaris</name>
    <name type="common">Common octopus</name>
    <dbReference type="NCBI Taxonomy" id="6645"/>
    <lineage>
        <taxon>Eukaryota</taxon>
        <taxon>Metazoa</taxon>
        <taxon>Spiralia</taxon>
        <taxon>Lophotrochozoa</taxon>
        <taxon>Mollusca</taxon>
        <taxon>Cephalopoda</taxon>
        <taxon>Coleoidea</taxon>
        <taxon>Octopodiformes</taxon>
        <taxon>Octopoda</taxon>
        <taxon>Incirrata</taxon>
        <taxon>Octopodidae</taxon>
        <taxon>Octopus</taxon>
    </lineage>
</organism>
<feature type="region of interest" description="Disordered" evidence="7">
    <location>
        <begin position="96"/>
        <end position="183"/>
    </location>
</feature>
<feature type="compositionally biased region" description="Low complexity" evidence="7">
    <location>
        <begin position="447"/>
        <end position="458"/>
    </location>
</feature>